<dbReference type="FunFam" id="1.10.20.10:FF:000019">
    <property type="entry name" value="Negative cofactor 2 beta"/>
    <property type="match status" value="1"/>
</dbReference>
<dbReference type="GO" id="GO:0046982">
    <property type="term" value="F:protein heterodimerization activity"/>
    <property type="evidence" value="ECO:0007669"/>
    <property type="project" value="InterPro"/>
</dbReference>
<evidence type="ECO:0000256" key="1">
    <source>
        <dbReference type="ARBA" id="ARBA00004123"/>
    </source>
</evidence>
<dbReference type="GO" id="GO:0016251">
    <property type="term" value="F:RNA polymerase II general transcription initiation factor activity"/>
    <property type="evidence" value="ECO:0007669"/>
    <property type="project" value="TreeGrafter"/>
</dbReference>
<gene>
    <name evidence="4" type="ORF">LY90DRAFT_676359</name>
</gene>
<sequence length="189" mass="21189">MDLADEELSLPKATITKLVNEMMPDDITCPKETRDLLSECCVEFIHLIASEANEICEKDTKKTIAGEHVVSALQSLGFEDYVSEIKEVLNEYQKQQKDREKRSSRLEHSALSQEELLQYQEELFRNSRMRMAQGAEEAALAAAQSQNPVDMNNNINNDINNGIQQPQQPSSSAMETETTVMAEGNAGHI</sequence>
<dbReference type="InterPro" id="IPR042225">
    <property type="entry name" value="Ncb2"/>
</dbReference>
<dbReference type="PANTHER" id="PTHR46138:SF1">
    <property type="entry name" value="PROTEIN DR1"/>
    <property type="match status" value="1"/>
</dbReference>
<comment type="subcellular location">
    <subcellularLocation>
        <location evidence="1">Nucleus</location>
    </subcellularLocation>
</comment>
<dbReference type="Gene3D" id="1.10.20.10">
    <property type="entry name" value="Histone, subunit A"/>
    <property type="match status" value="1"/>
</dbReference>
<dbReference type="Pfam" id="PF00808">
    <property type="entry name" value="CBFD_NFYB_HMF"/>
    <property type="match status" value="1"/>
</dbReference>
<keyword evidence="5" id="KW-1185">Reference proteome</keyword>
<dbReference type="AlphaFoldDB" id="A0A1Y2AF11"/>
<evidence type="ECO:0000256" key="2">
    <source>
        <dbReference type="ARBA" id="ARBA00023242"/>
    </source>
</evidence>
<comment type="caution">
    <text evidence="4">The sequence shown here is derived from an EMBL/GenBank/DDBJ whole genome shotgun (WGS) entry which is preliminary data.</text>
</comment>
<reference evidence="4 5" key="1">
    <citation type="submission" date="2016-08" db="EMBL/GenBank/DDBJ databases">
        <title>A Parts List for Fungal Cellulosomes Revealed by Comparative Genomics.</title>
        <authorList>
            <consortium name="DOE Joint Genome Institute"/>
            <person name="Haitjema C.H."/>
            <person name="Gilmore S.P."/>
            <person name="Henske J.K."/>
            <person name="Solomon K.V."/>
            <person name="De Groot R."/>
            <person name="Kuo A."/>
            <person name="Mondo S.J."/>
            <person name="Salamov A.A."/>
            <person name="Labutti K."/>
            <person name="Zhao Z."/>
            <person name="Chiniquy J."/>
            <person name="Barry K."/>
            <person name="Brewer H.M."/>
            <person name="Purvine S.O."/>
            <person name="Wright A.T."/>
            <person name="Boxma B."/>
            <person name="Van Alen T."/>
            <person name="Hackstein J.H."/>
            <person name="Baker S.E."/>
            <person name="Grigoriev I.V."/>
            <person name="O'Malley M.A."/>
        </authorList>
    </citation>
    <scope>NUCLEOTIDE SEQUENCE [LARGE SCALE GENOMIC DNA]</scope>
    <source>
        <strain evidence="4 5">G1</strain>
    </source>
</reference>
<dbReference type="GO" id="GO:0000122">
    <property type="term" value="P:negative regulation of transcription by RNA polymerase II"/>
    <property type="evidence" value="ECO:0007669"/>
    <property type="project" value="InterPro"/>
</dbReference>
<feature type="domain" description="Transcription factor CBF/NF-Y/archaeal histone" evidence="3">
    <location>
        <begin position="9"/>
        <end position="73"/>
    </location>
</feature>
<dbReference type="GO" id="GO:0051123">
    <property type="term" value="P:RNA polymerase II preinitiation complex assembly"/>
    <property type="evidence" value="ECO:0007669"/>
    <property type="project" value="TreeGrafter"/>
</dbReference>
<dbReference type="InterPro" id="IPR009072">
    <property type="entry name" value="Histone-fold"/>
</dbReference>
<dbReference type="EMBL" id="MCOG01000271">
    <property type="protein sequence ID" value="ORY21169.1"/>
    <property type="molecule type" value="Genomic_DNA"/>
</dbReference>
<organism evidence="4 5">
    <name type="scientific">Neocallimastix californiae</name>
    <dbReference type="NCBI Taxonomy" id="1754190"/>
    <lineage>
        <taxon>Eukaryota</taxon>
        <taxon>Fungi</taxon>
        <taxon>Fungi incertae sedis</taxon>
        <taxon>Chytridiomycota</taxon>
        <taxon>Chytridiomycota incertae sedis</taxon>
        <taxon>Neocallimastigomycetes</taxon>
        <taxon>Neocallimastigales</taxon>
        <taxon>Neocallimastigaceae</taxon>
        <taxon>Neocallimastix</taxon>
    </lineage>
</organism>
<accession>A0A1Y2AF11</accession>
<dbReference type="Proteomes" id="UP000193920">
    <property type="component" value="Unassembled WGS sequence"/>
</dbReference>
<proteinExistence type="predicted"/>
<name>A0A1Y2AF11_9FUNG</name>
<dbReference type="GO" id="GO:0017054">
    <property type="term" value="C:negative cofactor 2 complex"/>
    <property type="evidence" value="ECO:0007669"/>
    <property type="project" value="InterPro"/>
</dbReference>
<feature type="non-terminal residue" evidence="4">
    <location>
        <position position="1"/>
    </location>
</feature>
<dbReference type="InterPro" id="IPR003958">
    <property type="entry name" value="CBFA_NFYB_domain"/>
</dbReference>
<dbReference type="GO" id="GO:0017025">
    <property type="term" value="F:TBP-class protein binding"/>
    <property type="evidence" value="ECO:0007669"/>
    <property type="project" value="TreeGrafter"/>
</dbReference>
<dbReference type="SUPFAM" id="SSF47113">
    <property type="entry name" value="Histone-fold"/>
    <property type="match status" value="1"/>
</dbReference>
<dbReference type="PANTHER" id="PTHR46138">
    <property type="entry name" value="PROTEIN DR1"/>
    <property type="match status" value="1"/>
</dbReference>
<keyword evidence="2" id="KW-0539">Nucleus</keyword>
<dbReference type="CDD" id="cd22905">
    <property type="entry name" value="HFD_Dr1"/>
    <property type="match status" value="1"/>
</dbReference>
<dbReference type="STRING" id="1754190.A0A1Y2AF11"/>
<dbReference type="OrthoDB" id="601405at2759"/>
<evidence type="ECO:0000259" key="3">
    <source>
        <dbReference type="Pfam" id="PF00808"/>
    </source>
</evidence>
<dbReference type="PRINTS" id="PR00615">
    <property type="entry name" value="CCAATSUBUNTA"/>
</dbReference>
<protein>
    <submittedName>
        <fullName evidence="4">Histone-fold-containing protein</fullName>
    </submittedName>
</protein>
<evidence type="ECO:0000313" key="5">
    <source>
        <dbReference type="Proteomes" id="UP000193920"/>
    </source>
</evidence>
<evidence type="ECO:0000313" key="4">
    <source>
        <dbReference type="EMBL" id="ORY21169.1"/>
    </source>
</evidence>